<keyword evidence="6" id="KW-0472">Membrane</keyword>
<dbReference type="SUPFAM" id="SSF56954">
    <property type="entry name" value="Outer membrane efflux proteins (OEP)"/>
    <property type="match status" value="1"/>
</dbReference>
<dbReference type="PANTHER" id="PTHR30026:SF22">
    <property type="entry name" value="OUTER MEMBRANE EFFLUX PROTEIN"/>
    <property type="match status" value="1"/>
</dbReference>
<name>A0ABV6PJ26_9SPHN</name>
<comment type="similarity">
    <text evidence="2">Belongs to the outer membrane factor (OMF) (TC 1.B.17) family.</text>
</comment>
<dbReference type="EMBL" id="JBHLTL010000006">
    <property type="protein sequence ID" value="MFC0589833.1"/>
    <property type="molecule type" value="Genomic_DNA"/>
</dbReference>
<dbReference type="InterPro" id="IPR010130">
    <property type="entry name" value="T1SS_OMP_TolC"/>
</dbReference>
<comment type="caution">
    <text evidence="10">The sequence shown here is derived from an EMBL/GenBank/DDBJ whole genome shotgun (WGS) entry which is preliminary data.</text>
</comment>
<dbReference type="InterPro" id="IPR003423">
    <property type="entry name" value="OMP_efflux"/>
</dbReference>
<evidence type="ECO:0000256" key="3">
    <source>
        <dbReference type="ARBA" id="ARBA00022448"/>
    </source>
</evidence>
<reference evidence="10 11" key="1">
    <citation type="submission" date="2024-09" db="EMBL/GenBank/DDBJ databases">
        <authorList>
            <person name="Sun Q."/>
            <person name="Mori K."/>
        </authorList>
    </citation>
    <scope>NUCLEOTIDE SEQUENCE [LARGE SCALE GENOMIC DNA]</scope>
    <source>
        <strain evidence="10 11">NCAIM B.02537</strain>
    </source>
</reference>
<accession>A0ABV6PJ26</accession>
<dbReference type="Gene3D" id="1.20.1600.10">
    <property type="entry name" value="Outer membrane efflux proteins (OEP)"/>
    <property type="match status" value="1"/>
</dbReference>
<keyword evidence="3" id="KW-0813">Transport</keyword>
<comment type="subcellular location">
    <subcellularLocation>
        <location evidence="1">Cell outer membrane</location>
    </subcellularLocation>
</comment>
<keyword evidence="11" id="KW-1185">Reference proteome</keyword>
<evidence type="ECO:0000313" key="10">
    <source>
        <dbReference type="EMBL" id="MFC0589833.1"/>
    </source>
</evidence>
<dbReference type="NCBIfam" id="TIGR01844">
    <property type="entry name" value="type_I_sec_TolC"/>
    <property type="match status" value="1"/>
</dbReference>
<organism evidence="10 11">
    <name type="scientific">Novosphingobium aquiterrae</name>
    <dbReference type="NCBI Taxonomy" id="624388"/>
    <lineage>
        <taxon>Bacteria</taxon>
        <taxon>Pseudomonadati</taxon>
        <taxon>Pseudomonadota</taxon>
        <taxon>Alphaproteobacteria</taxon>
        <taxon>Sphingomonadales</taxon>
        <taxon>Sphingomonadaceae</taxon>
        <taxon>Novosphingobium</taxon>
    </lineage>
</organism>
<keyword evidence="4" id="KW-1134">Transmembrane beta strand</keyword>
<keyword evidence="7" id="KW-0998">Cell outer membrane</keyword>
<evidence type="ECO:0000256" key="8">
    <source>
        <dbReference type="SAM" id="MobiDB-lite"/>
    </source>
</evidence>
<keyword evidence="5" id="KW-0812">Transmembrane</keyword>
<evidence type="ECO:0000256" key="6">
    <source>
        <dbReference type="ARBA" id="ARBA00023136"/>
    </source>
</evidence>
<evidence type="ECO:0000256" key="2">
    <source>
        <dbReference type="ARBA" id="ARBA00007613"/>
    </source>
</evidence>
<feature type="chain" id="PRO_5046594597" evidence="9">
    <location>
        <begin position="22"/>
        <end position="475"/>
    </location>
</feature>
<feature type="region of interest" description="Disordered" evidence="8">
    <location>
        <begin position="450"/>
        <end position="475"/>
    </location>
</feature>
<sequence>MRLSRFTLLAGMALAATPALADDLREALTLAYTGNPQLQAARAQQRAVDEGVPIARSASLPSVSGTATYTEFLHTSGSSPLAPDRNLALSVDLGVPIYAGGAIKNSLRAARTRVSAGQADLRAAESGVFSQVVAAYMDVILAEAVVGLNRSNAKQLGVNLQATRDRFEIGDLTRTDVAQSQSRLALANGQVRSSEAQLISARERYIQVVGKAPVALQPPPPLPGLPATVEDAVQTALDNNPDLIAAHQRSKAAEFDTAVAGAGRLPTVSIFTGADRGDYLGSNNVPGAANISTSAVAGVRASIPLFQGGLPAAQRRQAQAREGAQLEQEIAIEREVIAATRSAFASWQSANFLITSSQTAVDAAALSLEGVRAENTVGNRTILDILNAEQEYLNAQVQLVTAKRNAYVAGFNLLSAMGKAEARDLGLDGGLLYDPAVNYDRVKNVIWDWQSDPAPKPQSTRTVDTKAQDGSVTAQ</sequence>
<evidence type="ECO:0000256" key="9">
    <source>
        <dbReference type="SAM" id="SignalP"/>
    </source>
</evidence>
<feature type="signal peptide" evidence="9">
    <location>
        <begin position="1"/>
        <end position="21"/>
    </location>
</feature>
<proteinExistence type="inferred from homology"/>
<dbReference type="Proteomes" id="UP001589943">
    <property type="component" value="Unassembled WGS sequence"/>
</dbReference>
<dbReference type="Pfam" id="PF02321">
    <property type="entry name" value="OEP"/>
    <property type="match status" value="2"/>
</dbReference>
<gene>
    <name evidence="10" type="ORF">ACFFF7_10445</name>
</gene>
<dbReference type="InterPro" id="IPR051906">
    <property type="entry name" value="TolC-like"/>
</dbReference>
<keyword evidence="9" id="KW-0732">Signal</keyword>
<protein>
    <submittedName>
        <fullName evidence="10">TolC family outer membrane protein</fullName>
    </submittedName>
</protein>
<dbReference type="RefSeq" id="WP_379481294.1">
    <property type="nucleotide sequence ID" value="NZ_JBHLTL010000006.1"/>
</dbReference>
<evidence type="ECO:0000256" key="5">
    <source>
        <dbReference type="ARBA" id="ARBA00022692"/>
    </source>
</evidence>
<evidence type="ECO:0000256" key="4">
    <source>
        <dbReference type="ARBA" id="ARBA00022452"/>
    </source>
</evidence>
<evidence type="ECO:0000256" key="7">
    <source>
        <dbReference type="ARBA" id="ARBA00023237"/>
    </source>
</evidence>
<evidence type="ECO:0000256" key="1">
    <source>
        <dbReference type="ARBA" id="ARBA00004442"/>
    </source>
</evidence>
<evidence type="ECO:0000313" key="11">
    <source>
        <dbReference type="Proteomes" id="UP001589943"/>
    </source>
</evidence>
<dbReference type="PANTHER" id="PTHR30026">
    <property type="entry name" value="OUTER MEMBRANE PROTEIN TOLC"/>
    <property type="match status" value="1"/>
</dbReference>